<sequence>MNIVFMGTPDFAVSALEELHKHHNVMAVFTQPDKPKNRGKKMQAPPVKECAEKYGIPVYQPLSLRKGEDAEKSLELLKQLAPDCIVVAAYGQILPESILELPKYKCINIHASLLPKYRGAAPIQKCIIDGETESGVTTMLMAKGLDTGDMLMSRSVKITPDMTGGELHDSLAATGGELIIETLKACEEGTIKPVPQDDSLSCYAGLITKEMCRIDFSKNAIDVYNFIRGMSPSPCAYTFIGDKRLKVYFAVMTDITSDKPCGTVVNENDLTVVCGDKKCIRFTDVQGEGGKRMNTASFLNGNKLQRDTVLN</sequence>
<dbReference type="GO" id="GO:0004479">
    <property type="term" value="F:methionyl-tRNA formyltransferase activity"/>
    <property type="evidence" value="ECO:0007669"/>
    <property type="project" value="UniProtKB-UniRule"/>
</dbReference>
<dbReference type="PROSITE" id="PS00373">
    <property type="entry name" value="GART"/>
    <property type="match status" value="1"/>
</dbReference>
<dbReference type="CDD" id="cd08646">
    <property type="entry name" value="FMT_core_Met-tRNA-FMT_N"/>
    <property type="match status" value="1"/>
</dbReference>
<comment type="similarity">
    <text evidence="1 5">Belongs to the Fmt family.</text>
</comment>
<dbReference type="SUPFAM" id="SSF53328">
    <property type="entry name" value="Formyltransferase"/>
    <property type="match status" value="1"/>
</dbReference>
<dbReference type="GO" id="GO:0005829">
    <property type="term" value="C:cytosol"/>
    <property type="evidence" value="ECO:0007669"/>
    <property type="project" value="TreeGrafter"/>
</dbReference>
<dbReference type="STRING" id="39492.ERS852540_01499"/>
<dbReference type="Proteomes" id="UP000095662">
    <property type="component" value="Unassembled WGS sequence"/>
</dbReference>
<evidence type="ECO:0000259" key="6">
    <source>
        <dbReference type="Pfam" id="PF00551"/>
    </source>
</evidence>
<dbReference type="AlphaFoldDB" id="A0A174ZN84"/>
<dbReference type="InterPro" id="IPR011034">
    <property type="entry name" value="Formyl_transferase-like_C_sf"/>
</dbReference>
<evidence type="ECO:0000256" key="1">
    <source>
        <dbReference type="ARBA" id="ARBA00010699"/>
    </source>
</evidence>
<proteinExistence type="inferred from homology"/>
<gene>
    <name evidence="5 8" type="primary">fmt</name>
    <name evidence="8" type="ORF">ERS852540_01499</name>
</gene>
<dbReference type="InterPro" id="IPR041711">
    <property type="entry name" value="Met-tRNA-FMT_N"/>
</dbReference>
<accession>A0A174ZN84</accession>
<evidence type="ECO:0000313" key="8">
    <source>
        <dbReference type="EMBL" id="CUQ87442.1"/>
    </source>
</evidence>
<evidence type="ECO:0000256" key="2">
    <source>
        <dbReference type="ARBA" id="ARBA00012261"/>
    </source>
</evidence>
<comment type="catalytic activity">
    <reaction evidence="5">
        <text>L-methionyl-tRNA(fMet) + (6R)-10-formyltetrahydrofolate = N-formyl-L-methionyl-tRNA(fMet) + (6S)-5,6,7,8-tetrahydrofolate + H(+)</text>
        <dbReference type="Rhea" id="RHEA:24380"/>
        <dbReference type="Rhea" id="RHEA-COMP:9952"/>
        <dbReference type="Rhea" id="RHEA-COMP:9953"/>
        <dbReference type="ChEBI" id="CHEBI:15378"/>
        <dbReference type="ChEBI" id="CHEBI:57453"/>
        <dbReference type="ChEBI" id="CHEBI:78530"/>
        <dbReference type="ChEBI" id="CHEBI:78844"/>
        <dbReference type="ChEBI" id="CHEBI:195366"/>
        <dbReference type="EC" id="2.1.2.9"/>
    </reaction>
</comment>
<dbReference type="InterPro" id="IPR036477">
    <property type="entry name" value="Formyl_transf_N_sf"/>
</dbReference>
<dbReference type="EC" id="2.1.2.9" evidence="2 5"/>
<dbReference type="Pfam" id="PF00551">
    <property type="entry name" value="Formyl_trans_N"/>
    <property type="match status" value="1"/>
</dbReference>
<feature type="binding site" evidence="5">
    <location>
        <begin position="112"/>
        <end position="115"/>
    </location>
    <ligand>
        <name>(6S)-5,6,7,8-tetrahydrofolate</name>
        <dbReference type="ChEBI" id="CHEBI:57453"/>
    </ligand>
</feature>
<feature type="domain" description="Formyl transferase C-terminal" evidence="7">
    <location>
        <begin position="207"/>
        <end position="302"/>
    </location>
</feature>
<reference evidence="8 9" key="1">
    <citation type="submission" date="2015-09" db="EMBL/GenBank/DDBJ databases">
        <authorList>
            <consortium name="Pathogen Informatics"/>
        </authorList>
    </citation>
    <scope>NUCLEOTIDE SEQUENCE [LARGE SCALE GENOMIC DNA]</scope>
    <source>
        <strain evidence="8 9">2789STDY5834928</strain>
    </source>
</reference>
<dbReference type="InterPro" id="IPR044135">
    <property type="entry name" value="Met-tRNA-FMT_C"/>
</dbReference>
<dbReference type="EMBL" id="CZBY01000011">
    <property type="protein sequence ID" value="CUQ87442.1"/>
    <property type="molecule type" value="Genomic_DNA"/>
</dbReference>
<dbReference type="PANTHER" id="PTHR11138">
    <property type="entry name" value="METHIONYL-TRNA FORMYLTRANSFERASE"/>
    <property type="match status" value="1"/>
</dbReference>
<evidence type="ECO:0000256" key="3">
    <source>
        <dbReference type="ARBA" id="ARBA00022679"/>
    </source>
</evidence>
<dbReference type="InterPro" id="IPR005793">
    <property type="entry name" value="Formyl_trans_C"/>
</dbReference>
<evidence type="ECO:0000256" key="5">
    <source>
        <dbReference type="HAMAP-Rule" id="MF_00182"/>
    </source>
</evidence>
<name>A0A174ZN84_9FIRM</name>
<evidence type="ECO:0000259" key="7">
    <source>
        <dbReference type="Pfam" id="PF02911"/>
    </source>
</evidence>
<dbReference type="InterPro" id="IPR001555">
    <property type="entry name" value="GART_AS"/>
</dbReference>
<dbReference type="SUPFAM" id="SSF50486">
    <property type="entry name" value="FMT C-terminal domain-like"/>
    <property type="match status" value="1"/>
</dbReference>
<dbReference type="HAMAP" id="MF_00182">
    <property type="entry name" value="Formyl_trans"/>
    <property type="match status" value="1"/>
</dbReference>
<dbReference type="Gene3D" id="3.40.50.12230">
    <property type="match status" value="1"/>
</dbReference>
<feature type="domain" description="Formyl transferase N-terminal" evidence="6">
    <location>
        <begin position="1"/>
        <end position="182"/>
    </location>
</feature>
<evidence type="ECO:0000313" key="9">
    <source>
        <dbReference type="Proteomes" id="UP000095662"/>
    </source>
</evidence>
<protein>
    <recommendedName>
        <fullName evidence="2 5">Methionyl-tRNA formyltransferase</fullName>
        <ecNumber evidence="2 5">2.1.2.9</ecNumber>
    </recommendedName>
</protein>
<dbReference type="CDD" id="cd08704">
    <property type="entry name" value="Met_tRNA_FMT_C"/>
    <property type="match status" value="1"/>
</dbReference>
<dbReference type="Pfam" id="PF02911">
    <property type="entry name" value="Formyl_trans_C"/>
    <property type="match status" value="1"/>
</dbReference>
<dbReference type="InterPro" id="IPR005794">
    <property type="entry name" value="Fmt"/>
</dbReference>
<comment type="function">
    <text evidence="5">Attaches a formyl group to the free amino group of methionyl-tRNA(fMet). The formyl group appears to play a dual role in the initiator identity of N-formylmethionyl-tRNA by promoting its recognition by IF2 and preventing the misappropriation of this tRNA by the elongation apparatus.</text>
</comment>
<dbReference type="NCBIfam" id="TIGR00460">
    <property type="entry name" value="fmt"/>
    <property type="match status" value="1"/>
</dbReference>
<dbReference type="InterPro" id="IPR002376">
    <property type="entry name" value="Formyl_transf_N"/>
</dbReference>
<evidence type="ECO:0000256" key="4">
    <source>
        <dbReference type="ARBA" id="ARBA00022917"/>
    </source>
</evidence>
<organism evidence="8 9">
    <name type="scientific">[Eubacterium] siraeum</name>
    <dbReference type="NCBI Taxonomy" id="39492"/>
    <lineage>
        <taxon>Bacteria</taxon>
        <taxon>Bacillati</taxon>
        <taxon>Bacillota</taxon>
        <taxon>Clostridia</taxon>
        <taxon>Eubacteriales</taxon>
        <taxon>Oscillospiraceae</taxon>
        <taxon>Oscillospiraceae incertae sedis</taxon>
    </lineage>
</organism>
<keyword evidence="3 5" id="KW-0808">Transferase</keyword>
<dbReference type="PANTHER" id="PTHR11138:SF5">
    <property type="entry name" value="METHIONYL-TRNA FORMYLTRANSFERASE, MITOCHONDRIAL"/>
    <property type="match status" value="1"/>
</dbReference>
<keyword evidence="4 5" id="KW-0648">Protein biosynthesis</keyword>
<dbReference type="FunFam" id="3.40.50.12230:FF:000001">
    <property type="entry name" value="Methionyl-tRNA formyltransferase"/>
    <property type="match status" value="1"/>
</dbReference>